<organism evidence="2 3">
    <name type="scientific">Streptomyces hiroshimensis</name>
    <dbReference type="NCBI Taxonomy" id="66424"/>
    <lineage>
        <taxon>Bacteria</taxon>
        <taxon>Bacillati</taxon>
        <taxon>Actinomycetota</taxon>
        <taxon>Actinomycetes</taxon>
        <taxon>Kitasatosporales</taxon>
        <taxon>Streptomycetaceae</taxon>
        <taxon>Streptomyces</taxon>
    </lineage>
</organism>
<dbReference type="InterPro" id="IPR001387">
    <property type="entry name" value="Cro/C1-type_HTH"/>
</dbReference>
<dbReference type="Gene3D" id="1.10.260.40">
    <property type="entry name" value="lambda repressor-like DNA-binding domains"/>
    <property type="match status" value="1"/>
</dbReference>
<dbReference type="SUPFAM" id="SSF47413">
    <property type="entry name" value="lambda repressor-like DNA-binding domains"/>
    <property type="match status" value="1"/>
</dbReference>
<reference evidence="3" key="1">
    <citation type="journal article" date="2019" name="Int. J. Syst. Evol. Microbiol.">
        <title>The Global Catalogue of Microorganisms (GCM) 10K type strain sequencing project: providing services to taxonomists for standard genome sequencing and annotation.</title>
        <authorList>
            <consortium name="The Broad Institute Genomics Platform"/>
            <consortium name="The Broad Institute Genome Sequencing Center for Infectious Disease"/>
            <person name="Wu L."/>
            <person name="Ma J."/>
        </authorList>
    </citation>
    <scope>NUCLEOTIDE SEQUENCE [LARGE SCALE GENOMIC DNA]</scope>
    <source>
        <strain evidence="3">JCM 4586</strain>
    </source>
</reference>
<dbReference type="Gene3D" id="3.30.450.180">
    <property type="match status" value="1"/>
</dbReference>
<protein>
    <submittedName>
        <fullName evidence="2">DNA-binding protein</fullName>
    </submittedName>
</protein>
<gene>
    <name evidence="2" type="ORF">GCM10010324_36080</name>
</gene>
<dbReference type="InterPro" id="IPR010982">
    <property type="entry name" value="Lambda_DNA-bd_dom_sf"/>
</dbReference>
<dbReference type="PANTHER" id="PTHR35010:SF2">
    <property type="entry name" value="BLL4672 PROTEIN"/>
    <property type="match status" value="1"/>
</dbReference>
<evidence type="ECO:0000313" key="2">
    <source>
        <dbReference type="EMBL" id="GGX87377.1"/>
    </source>
</evidence>
<dbReference type="Proteomes" id="UP000659223">
    <property type="component" value="Unassembled WGS sequence"/>
</dbReference>
<dbReference type="Pfam" id="PF17765">
    <property type="entry name" value="MLTR_LBD"/>
    <property type="match status" value="1"/>
</dbReference>
<proteinExistence type="predicted"/>
<dbReference type="Pfam" id="PF13560">
    <property type="entry name" value="HTH_31"/>
    <property type="match status" value="1"/>
</dbReference>
<feature type="domain" description="HTH cro/C1-type" evidence="1">
    <location>
        <begin position="97"/>
        <end position="144"/>
    </location>
</feature>
<dbReference type="CDD" id="cd00093">
    <property type="entry name" value="HTH_XRE"/>
    <property type="match status" value="1"/>
</dbReference>
<sequence>MRSRGAFAEGAAYAGTEVCVVMVEILRPTAHPSQNPAETTLAVPTTGSTTLGRTAARILVGMDQRTELSDFLRSRRARLQPEEVGLTPYGGRRRVPGLRREELAQLAGVSVAYYTRLEQGRGQNVSSGVLEAIAGALRLTAAERDHLTHLVNPCVKKTRRPARPQRVRPSVQHLIDTMDNTPAYIIGRRLDIIGWNRLACALLGDFAAMPAGQRNMAWQIFLDPATRELYTEWDRKAADIVAFLRLDAGRCPDDPKLAALVGELSVKSPEFRSLWAAHNVQDKGFGVKELHHPVVGPLTLSYETLVLPADQNQQLVTYHAEPGSPSAESLRILASWAMESSGGGGVSAGRPGA</sequence>
<dbReference type="PANTHER" id="PTHR35010">
    <property type="entry name" value="BLL4672 PROTEIN-RELATED"/>
    <property type="match status" value="1"/>
</dbReference>
<evidence type="ECO:0000313" key="3">
    <source>
        <dbReference type="Proteomes" id="UP000659223"/>
    </source>
</evidence>
<name>A0ABQ2YM33_9ACTN</name>
<comment type="caution">
    <text evidence="2">The sequence shown here is derived from an EMBL/GenBank/DDBJ whole genome shotgun (WGS) entry which is preliminary data.</text>
</comment>
<keyword evidence="3" id="KW-1185">Reference proteome</keyword>
<dbReference type="GO" id="GO:0003677">
    <property type="term" value="F:DNA binding"/>
    <property type="evidence" value="ECO:0007669"/>
    <property type="project" value="UniProtKB-KW"/>
</dbReference>
<dbReference type="InterPro" id="IPR041413">
    <property type="entry name" value="MLTR_LBD"/>
</dbReference>
<dbReference type="SMART" id="SM00530">
    <property type="entry name" value="HTH_XRE"/>
    <property type="match status" value="1"/>
</dbReference>
<keyword evidence="2" id="KW-0238">DNA-binding</keyword>
<dbReference type="PROSITE" id="PS50943">
    <property type="entry name" value="HTH_CROC1"/>
    <property type="match status" value="1"/>
</dbReference>
<evidence type="ECO:0000259" key="1">
    <source>
        <dbReference type="PROSITE" id="PS50943"/>
    </source>
</evidence>
<accession>A0ABQ2YM33</accession>
<dbReference type="EMBL" id="BMUT01000007">
    <property type="protein sequence ID" value="GGX87377.1"/>
    <property type="molecule type" value="Genomic_DNA"/>
</dbReference>